<evidence type="ECO:0000313" key="1">
    <source>
        <dbReference type="EMBL" id="KAL0635501.1"/>
    </source>
</evidence>
<reference evidence="1 2" key="1">
    <citation type="submission" date="2024-02" db="EMBL/GenBank/DDBJ databases">
        <title>Discinaceae phylogenomics.</title>
        <authorList>
            <person name="Dirks A.C."/>
            <person name="James T.Y."/>
        </authorList>
    </citation>
    <scope>NUCLEOTIDE SEQUENCE [LARGE SCALE GENOMIC DNA]</scope>
    <source>
        <strain evidence="1 2">ACD0624</strain>
    </source>
</reference>
<organism evidence="1 2">
    <name type="scientific">Discina gigas</name>
    <dbReference type="NCBI Taxonomy" id="1032678"/>
    <lineage>
        <taxon>Eukaryota</taxon>
        <taxon>Fungi</taxon>
        <taxon>Dikarya</taxon>
        <taxon>Ascomycota</taxon>
        <taxon>Pezizomycotina</taxon>
        <taxon>Pezizomycetes</taxon>
        <taxon>Pezizales</taxon>
        <taxon>Discinaceae</taxon>
        <taxon>Discina</taxon>
    </lineage>
</organism>
<keyword evidence="2" id="KW-1185">Reference proteome</keyword>
<comment type="caution">
    <text evidence="1">The sequence shown here is derived from an EMBL/GenBank/DDBJ whole genome shotgun (WGS) entry which is preliminary data.</text>
</comment>
<sequence length="149" mass="17081">MRAPKGSFRDILIYENGHPDPRYYRWEKTTRSSEGYGRYYGNLVAWTRARFPFVEDTEFKKSGQIIEPNDYMAYTSHQTGPSKHVYINTGDSRNGFTHDITAGKLVRLDQGCRRSVGDALQPKKRSARTSTKISITRVRGIVLGHPVRI</sequence>
<proteinExistence type="predicted"/>
<evidence type="ECO:0000313" key="2">
    <source>
        <dbReference type="Proteomes" id="UP001447188"/>
    </source>
</evidence>
<gene>
    <name evidence="1" type="ORF">Q9L58_005549</name>
</gene>
<protein>
    <submittedName>
        <fullName evidence="1">Uncharacterized protein</fullName>
    </submittedName>
</protein>
<dbReference type="EMBL" id="JBBBZM010000068">
    <property type="protein sequence ID" value="KAL0635501.1"/>
    <property type="molecule type" value="Genomic_DNA"/>
</dbReference>
<name>A0ABR3GIV9_9PEZI</name>
<accession>A0ABR3GIV9</accession>
<dbReference type="Proteomes" id="UP001447188">
    <property type="component" value="Unassembled WGS sequence"/>
</dbReference>